<accession>A0A840DN54</accession>
<sequence length="842" mass="92289">MVEKPSFKRVRRLAAVMATAGALAFTVLTPAEAAASSDFNPGRIIEDELFYDGQAMSAQQVQNFLNQQVPHGTPRSLRNYSQATTGKLPDAYCPGGYLGAGSETAAEIIAKVGRGCGISQKALLVMLQKEQSLITTVSPNDYAYQRAMGYACPDTGPNFGANCDASYFGFQNQVWHAARQLKRYRDSGQFTWFPVGGYANVQHHPNPSCGTQRIRIENHATAGLYYYTPYVPNSSVLAGRPDNCAAYGNYNFNKLYKKWFGDAVNISVDQSFRDLYNSNPGHYGKPVSGAVTVTGGVIEQRFEHATLFAAPGQQIAAVRGGIRNYYDLQGGSSSRFGVPRGNEYAENGTYRQHFSNAHAIWTPHTGTAFLVNGFKEAYLNQKNNLPTLLGAPYGVEEKVANGVQQRTQRGYMFWSPLTAVTWTRNGFAAEHKRLGGAAGQLGFPLNMEHQVGNHIVQHFEYGTAYYTPRTGAYAVAGDIHDMYQYQGGPNSTIGLPTGIESAVRGGTKQEFENATIYRTTDGTVGVVKNGIRAYFDRLGGPNGKLGLPLGVEIVSGDRVIQHFENGNVYWSPRNTVAVYGAFHGELMADEELAYQKYGYPLAEEQRIAGGWAQEFQQATAYWSPASGAGFLKGAFRYEYNRLGGTNSWLGFPVGAEVQTGEGYRQDFQHGTAYWTPQHGIIYVKGAIRGAHKENGAETGSFGWPLSAEINENGGWSQEFENGTVTWAPGIGIGFVQGDFRDFYLEAGGSGSWLGHPRGYEIRSAHGTRQEFRHATLFKQRSGEIVFVKGAIRSEFLRTGAENGRFGYPISSEESLGSDTYRQEFQKVVVTWTPAAGLEVQPK</sequence>
<evidence type="ECO:0000313" key="3">
    <source>
        <dbReference type="Proteomes" id="UP000571183"/>
    </source>
</evidence>
<evidence type="ECO:0000256" key="1">
    <source>
        <dbReference type="SAM" id="SignalP"/>
    </source>
</evidence>
<keyword evidence="1" id="KW-0732">Signal</keyword>
<dbReference type="Pfam" id="PF08310">
    <property type="entry name" value="LGFP"/>
    <property type="match status" value="6"/>
</dbReference>
<dbReference type="Proteomes" id="UP000571183">
    <property type="component" value="Unassembled WGS sequence"/>
</dbReference>
<feature type="signal peptide" evidence="1">
    <location>
        <begin position="1"/>
        <end position="33"/>
    </location>
</feature>
<name>A0A840DN54_9MICO</name>
<dbReference type="RefSeq" id="WP_183304539.1">
    <property type="nucleotide sequence ID" value="NZ_JACIFD010000006.1"/>
</dbReference>
<dbReference type="InterPro" id="IPR013207">
    <property type="entry name" value="LGFP"/>
</dbReference>
<dbReference type="AlphaFoldDB" id="A0A840DN54"/>
<organism evidence="2 3">
    <name type="scientific">Canibacter oris</name>
    <dbReference type="NCBI Taxonomy" id="1365628"/>
    <lineage>
        <taxon>Bacteria</taxon>
        <taxon>Bacillati</taxon>
        <taxon>Actinomycetota</taxon>
        <taxon>Actinomycetes</taxon>
        <taxon>Micrococcales</taxon>
        <taxon>Microbacteriaceae</taxon>
        <taxon>Canibacter</taxon>
    </lineage>
</organism>
<protein>
    <submittedName>
        <fullName evidence="2">Uncharacterized protein with LGFP repeats</fullName>
    </submittedName>
</protein>
<feature type="chain" id="PRO_5032415296" evidence="1">
    <location>
        <begin position="34"/>
        <end position="842"/>
    </location>
</feature>
<reference evidence="2" key="1">
    <citation type="submission" date="2020-08" db="EMBL/GenBank/DDBJ databases">
        <title>Sequencing the genomes of 1000 actinobacteria strains.</title>
        <authorList>
            <person name="Klenk H.-P."/>
        </authorList>
    </citation>
    <scope>NUCLEOTIDE SEQUENCE [LARGE SCALE GENOMIC DNA]</scope>
    <source>
        <strain evidence="2">DSM 27064</strain>
    </source>
</reference>
<proteinExistence type="predicted"/>
<gene>
    <name evidence="2" type="ORF">F5897_000782</name>
</gene>
<dbReference type="EMBL" id="JACIFD010000006">
    <property type="protein sequence ID" value="MBB4071478.1"/>
    <property type="molecule type" value="Genomic_DNA"/>
</dbReference>
<evidence type="ECO:0000313" key="2">
    <source>
        <dbReference type="EMBL" id="MBB4071478.1"/>
    </source>
</evidence>
<keyword evidence="3" id="KW-1185">Reference proteome</keyword>
<comment type="caution">
    <text evidence="2">The sequence shown here is derived from an EMBL/GenBank/DDBJ whole genome shotgun (WGS) entry which is preliminary data.</text>
</comment>